<keyword evidence="1" id="KW-0812">Transmembrane</keyword>
<dbReference type="RefSeq" id="WP_168522014.1">
    <property type="nucleotide sequence ID" value="NZ_JAAXLS010000053.1"/>
</dbReference>
<dbReference type="InterPro" id="IPR033458">
    <property type="entry name" value="DUF5134"/>
</dbReference>
<keyword evidence="1" id="KW-1133">Transmembrane helix</keyword>
<protein>
    <submittedName>
        <fullName evidence="2">DUF5134 domain-containing protein</fullName>
    </submittedName>
</protein>
<gene>
    <name evidence="2" type="ORF">HFP15_36225</name>
</gene>
<organism evidence="2 3">
    <name type="scientific">Amycolatopsis acididurans</name>
    <dbReference type="NCBI Taxonomy" id="2724524"/>
    <lineage>
        <taxon>Bacteria</taxon>
        <taxon>Bacillati</taxon>
        <taxon>Actinomycetota</taxon>
        <taxon>Actinomycetes</taxon>
        <taxon>Pseudonocardiales</taxon>
        <taxon>Pseudonocardiaceae</taxon>
        <taxon>Amycolatopsis</taxon>
    </lineage>
</organism>
<feature type="transmembrane region" description="Helical" evidence="1">
    <location>
        <begin position="170"/>
        <end position="188"/>
    </location>
</feature>
<keyword evidence="1" id="KW-0472">Membrane</keyword>
<feature type="transmembrane region" description="Helical" evidence="1">
    <location>
        <begin position="6"/>
        <end position="25"/>
    </location>
</feature>
<evidence type="ECO:0000313" key="2">
    <source>
        <dbReference type="EMBL" id="NKQ58313.1"/>
    </source>
</evidence>
<evidence type="ECO:0000256" key="1">
    <source>
        <dbReference type="SAM" id="Phobius"/>
    </source>
</evidence>
<accession>A0ABX1JFB7</accession>
<comment type="caution">
    <text evidence="2">The sequence shown here is derived from an EMBL/GenBank/DDBJ whole genome shotgun (WGS) entry which is preliminary data.</text>
</comment>
<feature type="transmembrane region" description="Helical" evidence="1">
    <location>
        <begin position="100"/>
        <end position="118"/>
    </location>
</feature>
<name>A0ABX1JFB7_9PSEU</name>
<proteinExistence type="predicted"/>
<evidence type="ECO:0000313" key="3">
    <source>
        <dbReference type="Proteomes" id="UP000715441"/>
    </source>
</evidence>
<dbReference type="Pfam" id="PF17197">
    <property type="entry name" value="DUF5134"/>
    <property type="match status" value="1"/>
</dbReference>
<reference evidence="2 3" key="1">
    <citation type="submission" date="2020-04" db="EMBL/GenBank/DDBJ databases">
        <title>Novel species.</title>
        <authorList>
            <person name="Teo W.F.A."/>
            <person name="Lipun K."/>
            <person name="Srisuk N."/>
            <person name="Duangmal K."/>
        </authorList>
    </citation>
    <scope>NUCLEOTIDE SEQUENCE [LARGE SCALE GENOMIC DNA]</scope>
    <source>
        <strain evidence="2 3">K13G38</strain>
    </source>
</reference>
<feature type="transmembrane region" description="Helical" evidence="1">
    <location>
        <begin position="66"/>
        <end position="88"/>
    </location>
</feature>
<feature type="transmembrane region" description="Helical" evidence="1">
    <location>
        <begin position="37"/>
        <end position="60"/>
    </location>
</feature>
<keyword evidence="3" id="KW-1185">Reference proteome</keyword>
<sequence length="189" mass="19319">MTVFSGWPDQVFAALSVLVAVYFAVRFARAVPSRDGVALSGHLTHLVMALGMAAMFAPALDPFPRTAWLVLFGLTGAWSLAALPHIAAAPGGLWGRGQRHHLHAVVSCGAMAVMFASMETPAGAASGEHVHGAGSVNLTPLLVLFAIYFVGHATTSGVSIAGAGNRLTGASHLVMGLGMGAMFAAMVLA</sequence>
<feature type="transmembrane region" description="Helical" evidence="1">
    <location>
        <begin position="138"/>
        <end position="163"/>
    </location>
</feature>
<dbReference type="Proteomes" id="UP000715441">
    <property type="component" value="Unassembled WGS sequence"/>
</dbReference>
<dbReference type="EMBL" id="JAAXLS010000053">
    <property type="protein sequence ID" value="NKQ58313.1"/>
    <property type="molecule type" value="Genomic_DNA"/>
</dbReference>